<reference evidence="2" key="2">
    <citation type="submission" date="2016-06" db="EMBL/GenBank/DDBJ databases">
        <title>The genome of a short-lived fish provides insights into sex chromosome evolution and the genetic control of aging.</title>
        <authorList>
            <person name="Reichwald K."/>
            <person name="Felder M."/>
            <person name="Petzold A."/>
            <person name="Koch P."/>
            <person name="Groth M."/>
            <person name="Platzer M."/>
        </authorList>
    </citation>
    <scope>NUCLEOTIDE SEQUENCE</scope>
    <source>
        <tissue evidence="2">Brain</tissue>
    </source>
</reference>
<name>A0A1A8B6M9_NOTFU</name>
<dbReference type="AlphaFoldDB" id="A0A1A8B6M9"/>
<gene>
    <name evidence="2" type="primary">GGT5A</name>
</gene>
<keyword evidence="1" id="KW-0472">Membrane</keyword>
<evidence type="ECO:0000256" key="1">
    <source>
        <dbReference type="SAM" id="Phobius"/>
    </source>
</evidence>
<dbReference type="EMBL" id="HADY01024682">
    <property type="protein sequence ID" value="SBP63167.1"/>
    <property type="molecule type" value="Transcribed_RNA"/>
</dbReference>
<dbReference type="GO" id="GO:0016740">
    <property type="term" value="F:transferase activity"/>
    <property type="evidence" value="ECO:0007669"/>
    <property type="project" value="UniProtKB-KW"/>
</dbReference>
<feature type="transmembrane region" description="Helical" evidence="1">
    <location>
        <begin position="6"/>
        <end position="23"/>
    </location>
</feature>
<evidence type="ECO:0000313" key="2">
    <source>
        <dbReference type="EMBL" id="SBP63167.1"/>
    </source>
</evidence>
<sequence length="43" mass="5039">EYQMYIPPPPAGGVFLALILNIMKDFRESKGMYYRQLCQFHTA</sequence>
<keyword evidence="1" id="KW-0812">Transmembrane</keyword>
<reference evidence="2" key="1">
    <citation type="submission" date="2016-05" db="EMBL/GenBank/DDBJ databases">
        <authorList>
            <person name="Lavstsen T."/>
            <person name="Jespersen J.S."/>
        </authorList>
    </citation>
    <scope>NUCLEOTIDE SEQUENCE</scope>
    <source>
        <tissue evidence="2">Brain</tissue>
    </source>
</reference>
<dbReference type="InterPro" id="IPR043138">
    <property type="entry name" value="GGT_lsub"/>
</dbReference>
<feature type="non-terminal residue" evidence="2">
    <location>
        <position position="1"/>
    </location>
</feature>
<accession>A0A1A8B6M9</accession>
<proteinExistence type="predicted"/>
<keyword evidence="2" id="KW-0808">Transferase</keyword>
<protein>
    <submittedName>
        <fullName evidence="2">Gamma-glutamyltransferase 5a</fullName>
    </submittedName>
</protein>
<dbReference type="Gene3D" id="1.10.246.130">
    <property type="match status" value="1"/>
</dbReference>
<organism evidence="2">
    <name type="scientific">Nothobranchius furzeri</name>
    <name type="common">Turquoise killifish</name>
    <dbReference type="NCBI Taxonomy" id="105023"/>
    <lineage>
        <taxon>Eukaryota</taxon>
        <taxon>Metazoa</taxon>
        <taxon>Chordata</taxon>
        <taxon>Craniata</taxon>
        <taxon>Vertebrata</taxon>
        <taxon>Euteleostomi</taxon>
        <taxon>Actinopterygii</taxon>
        <taxon>Neopterygii</taxon>
        <taxon>Teleostei</taxon>
        <taxon>Neoteleostei</taxon>
        <taxon>Acanthomorphata</taxon>
        <taxon>Ovalentaria</taxon>
        <taxon>Atherinomorphae</taxon>
        <taxon>Cyprinodontiformes</taxon>
        <taxon>Nothobranchiidae</taxon>
        <taxon>Nothobranchius</taxon>
    </lineage>
</organism>
<keyword evidence="1" id="KW-1133">Transmembrane helix</keyword>